<reference evidence="1" key="1">
    <citation type="submission" date="2020-01" db="EMBL/GenBank/DDBJ databases">
        <authorList>
            <person name="Mishra B."/>
        </authorList>
    </citation>
    <scope>NUCLEOTIDE SEQUENCE [LARGE SCALE GENOMIC DNA]</scope>
</reference>
<sequence length="165" mass="18802">MLWEEAKRGDGFLGYIEIDIYTQKKKKNQEPVQLATQYTSLSGPNLERADGARSEITDAETRAVTSKVEGVGFETRIVAGKETKGFVMAHENHRCPRCIYRLLLSVVKSIVFPQITCCECLVLNLDVCSDTMVGNEYDERCLWRSKKKSNNRRDDRRAKKDVVHG</sequence>
<dbReference type="EMBL" id="CACVBM020001806">
    <property type="protein sequence ID" value="CAA7060004.1"/>
    <property type="molecule type" value="Genomic_DNA"/>
</dbReference>
<evidence type="ECO:0000313" key="1">
    <source>
        <dbReference type="EMBL" id="CAA7060004.1"/>
    </source>
</evidence>
<gene>
    <name evidence="1" type="ORF">MERR_LOCUS47240</name>
</gene>
<proteinExistence type="predicted"/>
<protein>
    <submittedName>
        <fullName evidence="1">Uncharacterized protein</fullName>
    </submittedName>
</protein>
<accession>A0A6D2LJ59</accession>
<comment type="caution">
    <text evidence="1">The sequence shown here is derived from an EMBL/GenBank/DDBJ whole genome shotgun (WGS) entry which is preliminary data.</text>
</comment>
<evidence type="ECO:0000313" key="2">
    <source>
        <dbReference type="Proteomes" id="UP000467841"/>
    </source>
</evidence>
<dbReference type="AlphaFoldDB" id="A0A6D2LJ59"/>
<name>A0A6D2LJ59_9BRAS</name>
<keyword evidence="2" id="KW-1185">Reference proteome</keyword>
<organism evidence="1 2">
    <name type="scientific">Microthlaspi erraticum</name>
    <dbReference type="NCBI Taxonomy" id="1685480"/>
    <lineage>
        <taxon>Eukaryota</taxon>
        <taxon>Viridiplantae</taxon>
        <taxon>Streptophyta</taxon>
        <taxon>Embryophyta</taxon>
        <taxon>Tracheophyta</taxon>
        <taxon>Spermatophyta</taxon>
        <taxon>Magnoliopsida</taxon>
        <taxon>eudicotyledons</taxon>
        <taxon>Gunneridae</taxon>
        <taxon>Pentapetalae</taxon>
        <taxon>rosids</taxon>
        <taxon>malvids</taxon>
        <taxon>Brassicales</taxon>
        <taxon>Brassicaceae</taxon>
        <taxon>Coluteocarpeae</taxon>
        <taxon>Microthlaspi</taxon>
    </lineage>
</organism>
<dbReference type="Proteomes" id="UP000467841">
    <property type="component" value="Unassembled WGS sequence"/>
</dbReference>